<gene>
    <name evidence="1" type="ORF">A9X01_24745</name>
</gene>
<protein>
    <submittedName>
        <fullName evidence="1">Uncharacterized protein</fullName>
    </submittedName>
</protein>
<evidence type="ECO:0000313" key="1">
    <source>
        <dbReference type="EMBL" id="OBI80581.1"/>
    </source>
</evidence>
<dbReference type="Proteomes" id="UP000093795">
    <property type="component" value="Unassembled WGS sequence"/>
</dbReference>
<name>A0A1A3C4B5_MYCAS</name>
<dbReference type="AlphaFoldDB" id="A0A1A3C4B5"/>
<evidence type="ECO:0000313" key="2">
    <source>
        <dbReference type="Proteomes" id="UP000093795"/>
    </source>
</evidence>
<reference evidence="1 2" key="1">
    <citation type="submission" date="2016-06" db="EMBL/GenBank/DDBJ databases">
        <authorList>
            <person name="Kjaerup R.B."/>
            <person name="Dalgaard T.S."/>
            <person name="Juul-Madsen H.R."/>
        </authorList>
    </citation>
    <scope>NUCLEOTIDE SEQUENCE [LARGE SCALE GENOMIC DNA]</scope>
    <source>
        <strain evidence="1 2">1081914.2</strain>
    </source>
</reference>
<sequence>MIPEGGLHVDVSRKTVGAWQTGDAMGIFEALPGLWAGWQTECWEDRFDRQVLGCGGALRVPAVDLAAGAQIAKEWIERRVFQSFEDSPAGQIEKLAGLLAPLGPGLVVNDDARGEGSVRPRADEWARFVAACGELGPARAESA</sequence>
<dbReference type="EMBL" id="LZKQ01000210">
    <property type="protein sequence ID" value="OBI80581.1"/>
    <property type="molecule type" value="Genomic_DNA"/>
</dbReference>
<comment type="caution">
    <text evidence="1">The sequence shown here is derived from an EMBL/GenBank/DDBJ whole genome shotgun (WGS) entry which is preliminary data.</text>
</comment>
<accession>A0A1A3C4B5</accession>
<organism evidence="1 2">
    <name type="scientific">Mycobacterium asiaticum</name>
    <dbReference type="NCBI Taxonomy" id="1790"/>
    <lineage>
        <taxon>Bacteria</taxon>
        <taxon>Bacillati</taxon>
        <taxon>Actinomycetota</taxon>
        <taxon>Actinomycetes</taxon>
        <taxon>Mycobacteriales</taxon>
        <taxon>Mycobacteriaceae</taxon>
        <taxon>Mycobacterium</taxon>
    </lineage>
</organism>
<proteinExistence type="predicted"/>